<evidence type="ECO:0008006" key="5">
    <source>
        <dbReference type="Google" id="ProtNLM"/>
    </source>
</evidence>
<accession>A0ABQ5TAG9</accession>
<evidence type="ECO:0000313" key="4">
    <source>
        <dbReference type="Proteomes" id="UP001143509"/>
    </source>
</evidence>
<proteinExistence type="predicted"/>
<name>A0ABQ5TAG9_9CAUL</name>
<organism evidence="3 4">
    <name type="scientific">Brevundimonas intermedia</name>
    <dbReference type="NCBI Taxonomy" id="74315"/>
    <lineage>
        <taxon>Bacteria</taxon>
        <taxon>Pseudomonadati</taxon>
        <taxon>Pseudomonadota</taxon>
        <taxon>Alphaproteobacteria</taxon>
        <taxon>Caulobacterales</taxon>
        <taxon>Caulobacteraceae</taxon>
        <taxon>Brevundimonas</taxon>
    </lineage>
</organism>
<dbReference type="RefSeq" id="WP_271165988.1">
    <property type="nucleotide sequence ID" value="NZ_BSFD01000011.1"/>
</dbReference>
<reference evidence="3" key="1">
    <citation type="journal article" date="2014" name="Int. J. Syst. Evol. Microbiol.">
        <title>Complete genome of a new Firmicutes species belonging to the dominant human colonic microbiota ('Ruminococcus bicirculans') reveals two chromosomes and a selective capacity to utilize plant glucans.</title>
        <authorList>
            <consortium name="NISC Comparative Sequencing Program"/>
            <person name="Wegmann U."/>
            <person name="Louis P."/>
            <person name="Goesmann A."/>
            <person name="Henrissat B."/>
            <person name="Duncan S.H."/>
            <person name="Flint H.J."/>
        </authorList>
    </citation>
    <scope>NUCLEOTIDE SEQUENCE</scope>
    <source>
        <strain evidence="3">VKM B-1499</strain>
    </source>
</reference>
<keyword evidence="2" id="KW-0732">Signal</keyword>
<comment type="caution">
    <text evidence="3">The sequence shown here is derived from an EMBL/GenBank/DDBJ whole genome shotgun (WGS) entry which is preliminary data.</text>
</comment>
<dbReference type="EMBL" id="BSFD01000011">
    <property type="protein sequence ID" value="GLK49809.1"/>
    <property type="molecule type" value="Genomic_DNA"/>
</dbReference>
<keyword evidence="4" id="KW-1185">Reference proteome</keyword>
<evidence type="ECO:0000256" key="1">
    <source>
        <dbReference type="SAM" id="MobiDB-lite"/>
    </source>
</evidence>
<gene>
    <name evidence="3" type="ORF">GCM10017620_27830</name>
</gene>
<feature type="chain" id="PRO_5045630724" description="Secreted protein" evidence="2">
    <location>
        <begin position="24"/>
        <end position="191"/>
    </location>
</feature>
<feature type="region of interest" description="Disordered" evidence="1">
    <location>
        <begin position="172"/>
        <end position="191"/>
    </location>
</feature>
<dbReference type="Proteomes" id="UP001143509">
    <property type="component" value="Unassembled WGS sequence"/>
</dbReference>
<evidence type="ECO:0000256" key="2">
    <source>
        <dbReference type="SAM" id="SignalP"/>
    </source>
</evidence>
<sequence length="191" mass="19838">MFKTAAALAATVTLMSGMAPVVAQDQDGPIVTGNRGAETADALKVREAIAYANPLPRGAPTQDYPLVAWCDALVTGHADLGETLTDRAPEDVELVRLGRLEAQDFRSALAAAEPRQTAAAKAAAQQAAAAAKAQWAPLLASEDEAARSQSFGLFYGLPGRCEHAARRIRNNITTPPATPAEVGLEAPAPAN</sequence>
<protein>
    <recommendedName>
        <fullName evidence="5">Secreted protein</fullName>
    </recommendedName>
</protein>
<evidence type="ECO:0000313" key="3">
    <source>
        <dbReference type="EMBL" id="GLK49809.1"/>
    </source>
</evidence>
<feature type="signal peptide" evidence="2">
    <location>
        <begin position="1"/>
        <end position="23"/>
    </location>
</feature>
<reference evidence="3" key="2">
    <citation type="submission" date="2023-01" db="EMBL/GenBank/DDBJ databases">
        <authorList>
            <person name="Sun Q."/>
            <person name="Evtushenko L."/>
        </authorList>
    </citation>
    <scope>NUCLEOTIDE SEQUENCE</scope>
    <source>
        <strain evidence="3">VKM B-1499</strain>
    </source>
</reference>